<sequence>MASTTFVSGTTIASTWLNDVNSYVYGAAAGTRQQGTVTATSGQTVFTVPFTYTPASKRLDVFINGVKQRITSSYAETNTTTVTFTEAVPVTAVVEFVY</sequence>
<organism evidence="1">
    <name type="scientific">uncultured Caudovirales phage</name>
    <dbReference type="NCBI Taxonomy" id="2100421"/>
    <lineage>
        <taxon>Viruses</taxon>
        <taxon>Duplodnaviria</taxon>
        <taxon>Heunggongvirae</taxon>
        <taxon>Uroviricota</taxon>
        <taxon>Caudoviricetes</taxon>
        <taxon>Peduoviridae</taxon>
        <taxon>Maltschvirus</taxon>
        <taxon>Maltschvirus maltsch</taxon>
    </lineage>
</organism>
<protein>
    <submittedName>
        <fullName evidence="1">Uncharacterized protein</fullName>
    </submittedName>
</protein>
<dbReference type="EMBL" id="LR797813">
    <property type="protein sequence ID" value="CAB4240709.1"/>
    <property type="molecule type" value="Genomic_DNA"/>
</dbReference>
<proteinExistence type="predicted"/>
<gene>
    <name evidence="1" type="ORF">UFOVP39_65</name>
</gene>
<name>A0A6J5T7G6_9CAUD</name>
<accession>A0A6J5T7G6</accession>
<reference evidence="1" key="1">
    <citation type="submission" date="2020-05" db="EMBL/GenBank/DDBJ databases">
        <authorList>
            <person name="Chiriac C."/>
            <person name="Salcher M."/>
            <person name="Ghai R."/>
            <person name="Kavagutti S V."/>
        </authorList>
    </citation>
    <scope>NUCLEOTIDE SEQUENCE</scope>
</reference>
<evidence type="ECO:0000313" key="1">
    <source>
        <dbReference type="EMBL" id="CAB4240709.1"/>
    </source>
</evidence>